<sequence>MEDLNQLPTVIPISYDAKRTRNRLAQRRRREKQKSLSTLEKGSTSSHSATKEAAQLHNPTPDMLGWAQQGGTVQCTAGASVASTGGGDTLVPSPWADSIVGTLALQEQQSDLQFLHDEAAFTSSGNFVLEASLTPHPLTPSPRLDPELGQMVRTSSSTLLQRRTLPAAGQLCEAIPSPTLARDANNGTHMISQPVASPLISPAKSSASTVSATSAANRLGDANAGAEQSIAKILILAEEMGFDSFDDLAATYYTATFSEGSLPRYAQSTSRSRRLRGLLTELHTSSRSWMGREARGYSDGQMRLLETVCVEELSGISAGEQHQIHRTQAFITNMIKQLFTHDGAEQRLEKDKDRLREQIPSLWALLSQVAQNINPGAEDSSLAICVFVYLLQVPL</sequence>
<dbReference type="InterPro" id="IPR004827">
    <property type="entry name" value="bZIP"/>
</dbReference>
<dbReference type="GeneID" id="80892806"/>
<dbReference type="AlphaFoldDB" id="A0A9W8QM94"/>
<organism evidence="3 4">
    <name type="scientific">Akanthomyces muscarius</name>
    <name type="common">Entomopathogenic fungus</name>
    <name type="synonym">Lecanicillium muscarium</name>
    <dbReference type="NCBI Taxonomy" id="2231603"/>
    <lineage>
        <taxon>Eukaryota</taxon>
        <taxon>Fungi</taxon>
        <taxon>Dikarya</taxon>
        <taxon>Ascomycota</taxon>
        <taxon>Pezizomycotina</taxon>
        <taxon>Sordariomycetes</taxon>
        <taxon>Hypocreomycetidae</taxon>
        <taxon>Hypocreales</taxon>
        <taxon>Cordycipitaceae</taxon>
        <taxon>Akanthomyces</taxon>
    </lineage>
</organism>
<dbReference type="PROSITE" id="PS00036">
    <property type="entry name" value="BZIP_BASIC"/>
    <property type="match status" value="1"/>
</dbReference>
<evidence type="ECO:0000259" key="2">
    <source>
        <dbReference type="PROSITE" id="PS00036"/>
    </source>
</evidence>
<dbReference type="EMBL" id="JAJHUN010000001">
    <property type="protein sequence ID" value="KAJ4163950.1"/>
    <property type="molecule type" value="Genomic_DNA"/>
</dbReference>
<name>A0A9W8QM94_AKAMU</name>
<evidence type="ECO:0000313" key="3">
    <source>
        <dbReference type="EMBL" id="KAJ4163950.1"/>
    </source>
</evidence>
<feature type="compositionally biased region" description="Polar residues" evidence="1">
    <location>
        <begin position="35"/>
        <end position="48"/>
    </location>
</feature>
<protein>
    <recommendedName>
        <fullName evidence="2">BZIP domain-containing protein</fullName>
    </recommendedName>
</protein>
<dbReference type="KEGG" id="amus:LMH87_005647"/>
<evidence type="ECO:0000256" key="1">
    <source>
        <dbReference type="SAM" id="MobiDB-lite"/>
    </source>
</evidence>
<dbReference type="Proteomes" id="UP001144673">
    <property type="component" value="Chromosome 1"/>
</dbReference>
<reference evidence="3" key="1">
    <citation type="journal article" date="2023" name="Access Microbiol">
        <title>De-novo genome assembly for Akanthomyces muscarius, a biocontrol agent of insect agricultural pests.</title>
        <authorList>
            <person name="Erdos Z."/>
            <person name="Studholme D.J."/>
            <person name="Raymond B."/>
            <person name="Sharma M."/>
        </authorList>
    </citation>
    <scope>NUCLEOTIDE SEQUENCE</scope>
    <source>
        <strain evidence="3">Ve6</strain>
    </source>
</reference>
<evidence type="ECO:0000313" key="4">
    <source>
        <dbReference type="Proteomes" id="UP001144673"/>
    </source>
</evidence>
<feature type="region of interest" description="Disordered" evidence="1">
    <location>
        <begin position="16"/>
        <end position="52"/>
    </location>
</feature>
<feature type="compositionally biased region" description="Basic residues" evidence="1">
    <location>
        <begin position="20"/>
        <end position="32"/>
    </location>
</feature>
<proteinExistence type="predicted"/>
<dbReference type="GO" id="GO:0003700">
    <property type="term" value="F:DNA-binding transcription factor activity"/>
    <property type="evidence" value="ECO:0007669"/>
    <property type="project" value="InterPro"/>
</dbReference>
<feature type="domain" description="BZIP" evidence="2">
    <location>
        <begin position="18"/>
        <end position="32"/>
    </location>
</feature>
<accession>A0A9W8QM94</accession>
<comment type="caution">
    <text evidence="3">The sequence shown here is derived from an EMBL/GenBank/DDBJ whole genome shotgun (WGS) entry which is preliminary data.</text>
</comment>
<keyword evidence="4" id="KW-1185">Reference proteome</keyword>
<dbReference type="RefSeq" id="XP_056058865.1">
    <property type="nucleotide sequence ID" value="XM_056203402.1"/>
</dbReference>
<gene>
    <name evidence="3" type="ORF">LMH87_005647</name>
</gene>